<dbReference type="GeneID" id="29744327"/>
<evidence type="ECO:0000259" key="10">
    <source>
        <dbReference type="PROSITE" id="PS51755"/>
    </source>
</evidence>
<evidence type="ECO:0000313" key="14">
    <source>
        <dbReference type="Proteomes" id="UP000219947"/>
    </source>
</evidence>
<dbReference type="EMBL" id="PDEV01000001">
    <property type="protein sequence ID" value="PEN17070.1"/>
    <property type="molecule type" value="Genomic_DNA"/>
</dbReference>
<dbReference type="SMART" id="SM00448">
    <property type="entry name" value="REC"/>
    <property type="match status" value="1"/>
</dbReference>
<evidence type="ECO:0000313" key="13">
    <source>
        <dbReference type="Proteomes" id="UP000216195"/>
    </source>
</evidence>
<dbReference type="PROSITE" id="PS51755">
    <property type="entry name" value="OMPR_PHOB"/>
    <property type="match status" value="1"/>
</dbReference>
<protein>
    <recommendedName>
        <fullName evidence="6">DNA-binding response regulator MtrA</fullName>
    </recommendedName>
</protein>
<dbReference type="SUPFAM" id="SSF52172">
    <property type="entry name" value="CheY-like"/>
    <property type="match status" value="1"/>
</dbReference>
<dbReference type="InterPro" id="IPR001789">
    <property type="entry name" value="Sig_transdc_resp-reg_receiver"/>
</dbReference>
<dbReference type="Gene3D" id="3.40.50.2300">
    <property type="match status" value="1"/>
</dbReference>
<evidence type="ECO:0000256" key="5">
    <source>
        <dbReference type="ARBA" id="ARBA00023163"/>
    </source>
</evidence>
<dbReference type="CDD" id="cd00383">
    <property type="entry name" value="trans_reg_C"/>
    <property type="match status" value="1"/>
</dbReference>
<keyword evidence="1 7" id="KW-0597">Phosphoprotein</keyword>
<dbReference type="InterPro" id="IPR011006">
    <property type="entry name" value="CheY-like_superfamily"/>
</dbReference>
<keyword evidence="4 8" id="KW-0238">DNA-binding</keyword>
<dbReference type="GO" id="GO:0045893">
    <property type="term" value="P:positive regulation of DNA-templated transcription"/>
    <property type="evidence" value="ECO:0007669"/>
    <property type="project" value="InterPro"/>
</dbReference>
<keyword evidence="2" id="KW-0902">Two-component regulatory system</keyword>
<accession>A0A5F0M803</accession>
<dbReference type="EMBL" id="NCWU01000002">
    <property type="protein sequence ID" value="PAK86608.1"/>
    <property type="molecule type" value="Genomic_DNA"/>
</dbReference>
<proteinExistence type="predicted"/>
<feature type="DNA-binding region" description="OmpR/PhoB-type" evidence="8">
    <location>
        <begin position="127"/>
        <end position="224"/>
    </location>
</feature>
<gene>
    <name evidence="11" type="ORF">B8W87_02895</name>
    <name evidence="12" type="ORF">CRM92_03345</name>
</gene>
<dbReference type="Pfam" id="PF00486">
    <property type="entry name" value="Trans_reg_C"/>
    <property type="match status" value="1"/>
</dbReference>
<dbReference type="GO" id="GO:0000976">
    <property type="term" value="F:transcription cis-regulatory region binding"/>
    <property type="evidence" value="ECO:0007669"/>
    <property type="project" value="InterPro"/>
</dbReference>
<feature type="domain" description="OmpR/PhoB-type" evidence="10">
    <location>
        <begin position="127"/>
        <end position="224"/>
    </location>
</feature>
<evidence type="ECO:0000256" key="4">
    <source>
        <dbReference type="ARBA" id="ARBA00023125"/>
    </source>
</evidence>
<evidence type="ECO:0000256" key="6">
    <source>
        <dbReference type="ARBA" id="ARBA00035142"/>
    </source>
</evidence>
<evidence type="ECO:0000259" key="9">
    <source>
        <dbReference type="PROSITE" id="PS50110"/>
    </source>
</evidence>
<evidence type="ECO:0000256" key="3">
    <source>
        <dbReference type="ARBA" id="ARBA00023015"/>
    </source>
</evidence>
<comment type="caution">
    <text evidence="12">The sequence shown here is derived from an EMBL/GenBank/DDBJ whole genome shotgun (WGS) entry which is preliminary data.</text>
</comment>
<reference evidence="11 13" key="1">
    <citation type="submission" date="2017-04" db="EMBL/GenBank/DDBJ databases">
        <title>Kefir bacterial isolates.</title>
        <authorList>
            <person name="Kim Y."/>
            <person name="Blasche S."/>
            <person name="Patil K.R."/>
        </authorList>
    </citation>
    <scope>NUCLEOTIDE SEQUENCE [LARGE SCALE GENOMIC DNA]</scope>
    <source>
        <strain evidence="11 13">OG2-1</strain>
    </source>
</reference>
<dbReference type="SMART" id="SM00862">
    <property type="entry name" value="Trans_reg_C"/>
    <property type="match status" value="1"/>
</dbReference>
<dbReference type="InterPro" id="IPR047671">
    <property type="entry name" value="MtrAB_MtrA"/>
</dbReference>
<dbReference type="InterPro" id="IPR047673">
    <property type="entry name" value="MtrA_REC"/>
</dbReference>
<dbReference type="NCBIfam" id="NF040689">
    <property type="entry name" value="MtrAB_MtrA"/>
    <property type="match status" value="1"/>
</dbReference>
<dbReference type="FunFam" id="3.40.50.2300:FF:000001">
    <property type="entry name" value="DNA-binding response regulator PhoB"/>
    <property type="match status" value="1"/>
</dbReference>
<keyword evidence="3" id="KW-0805">Transcription regulation</keyword>
<dbReference type="Proteomes" id="UP000219947">
    <property type="component" value="Unassembled WGS sequence"/>
</dbReference>
<reference evidence="12" key="2">
    <citation type="submission" date="2017-10" db="EMBL/GenBank/DDBJ databases">
        <title>Kefir isolates.</title>
        <authorList>
            <person name="Kim Y."/>
            <person name="Blasche S."/>
        </authorList>
    </citation>
    <scope>NUCLEOTIDE SEQUENCE [LARGE SCALE GENOMIC DNA]</scope>
    <source>
        <strain evidence="12">OG2-2</strain>
    </source>
</reference>
<name>A0A269YM52_9MICC</name>
<dbReference type="GO" id="GO:0032993">
    <property type="term" value="C:protein-DNA complex"/>
    <property type="evidence" value="ECO:0007669"/>
    <property type="project" value="TreeGrafter"/>
</dbReference>
<dbReference type="InterPro" id="IPR036388">
    <property type="entry name" value="WH-like_DNA-bd_sf"/>
</dbReference>
<evidence type="ECO:0000313" key="11">
    <source>
        <dbReference type="EMBL" id="PAK86608.1"/>
    </source>
</evidence>
<dbReference type="PANTHER" id="PTHR48111:SF21">
    <property type="entry name" value="DNA-BINDING DUAL MASTER TRANSCRIPTIONAL REGULATOR RPAA"/>
    <property type="match status" value="1"/>
</dbReference>
<dbReference type="PROSITE" id="PS50110">
    <property type="entry name" value="RESPONSE_REGULATORY"/>
    <property type="match status" value="1"/>
</dbReference>
<evidence type="ECO:0000256" key="2">
    <source>
        <dbReference type="ARBA" id="ARBA00023012"/>
    </source>
</evidence>
<dbReference type="Proteomes" id="UP000216195">
    <property type="component" value="Unassembled WGS sequence"/>
</dbReference>
<dbReference type="RefSeq" id="WP_013397424.1">
    <property type="nucleotide sequence ID" value="NZ_CABFMC010000006.1"/>
</dbReference>
<accession>A0A269YM52</accession>
<sequence>MTTTTSTVLVVDDDDALAEMIGIVLAQEGYNAVFCENGSRAFETFMRHSPDLVLLDLMLPGKSGIEVCEQIRSSSNVPIIMLTAKSDTEDVVKGLEAGADDYIAKPFKHLELMARIRARLRPRESRQLVVRVGDTIMDMDGRTLKYKGVEVPMTPLEFDLLAALVRRPGQAMSRQELLETVWGYSDVSDSLVNVHVQRLRAKFTDIGAEQVIQTVRGVGYKVPLENVGGAA</sequence>
<feature type="modified residue" description="4-aspartylphosphate" evidence="7">
    <location>
        <position position="56"/>
    </location>
</feature>
<dbReference type="InterPro" id="IPR039420">
    <property type="entry name" value="WalR-like"/>
</dbReference>
<dbReference type="Gene3D" id="1.10.10.10">
    <property type="entry name" value="Winged helix-like DNA-binding domain superfamily/Winged helix DNA-binding domain"/>
    <property type="match status" value="1"/>
</dbReference>
<feature type="domain" description="Response regulatory" evidence="9">
    <location>
        <begin position="7"/>
        <end position="120"/>
    </location>
</feature>
<dbReference type="GO" id="GO:0005829">
    <property type="term" value="C:cytosol"/>
    <property type="evidence" value="ECO:0007669"/>
    <property type="project" value="TreeGrafter"/>
</dbReference>
<dbReference type="OMA" id="HSGFDVQ"/>
<evidence type="ECO:0000256" key="7">
    <source>
        <dbReference type="PROSITE-ProRule" id="PRU00169"/>
    </source>
</evidence>
<keyword evidence="14" id="KW-1185">Reference proteome</keyword>
<evidence type="ECO:0000256" key="8">
    <source>
        <dbReference type="PROSITE-ProRule" id="PRU01091"/>
    </source>
</evidence>
<dbReference type="PANTHER" id="PTHR48111">
    <property type="entry name" value="REGULATOR OF RPOS"/>
    <property type="match status" value="1"/>
</dbReference>
<dbReference type="InterPro" id="IPR001867">
    <property type="entry name" value="OmpR/PhoB-type_DNA-bd"/>
</dbReference>
<dbReference type="AlphaFoldDB" id="A0A269YM52"/>
<dbReference type="Pfam" id="PF00072">
    <property type="entry name" value="Response_reg"/>
    <property type="match status" value="1"/>
</dbReference>
<dbReference type="GO" id="GO:0000156">
    <property type="term" value="F:phosphorelay response regulator activity"/>
    <property type="evidence" value="ECO:0007669"/>
    <property type="project" value="InterPro"/>
</dbReference>
<organism evidence="12 14">
    <name type="scientific">Rothia dentocariosa</name>
    <dbReference type="NCBI Taxonomy" id="2047"/>
    <lineage>
        <taxon>Bacteria</taxon>
        <taxon>Bacillati</taxon>
        <taxon>Actinomycetota</taxon>
        <taxon>Actinomycetes</taxon>
        <taxon>Micrococcales</taxon>
        <taxon>Micrococcaceae</taxon>
        <taxon>Rothia</taxon>
    </lineage>
</organism>
<dbReference type="CDD" id="cd17626">
    <property type="entry name" value="REC_OmpR_MtrA-like"/>
    <property type="match status" value="1"/>
</dbReference>
<evidence type="ECO:0000313" key="12">
    <source>
        <dbReference type="EMBL" id="PEN17070.1"/>
    </source>
</evidence>
<keyword evidence="5" id="KW-0804">Transcription</keyword>
<dbReference type="Gene3D" id="6.10.250.690">
    <property type="match status" value="1"/>
</dbReference>
<evidence type="ECO:0000256" key="1">
    <source>
        <dbReference type="ARBA" id="ARBA00022553"/>
    </source>
</evidence>